<dbReference type="AlphaFoldDB" id="A0AB34KG76"/>
<gene>
    <name evidence="1" type="ORF">WHR41_07476</name>
</gene>
<keyword evidence="2" id="KW-1185">Reference proteome</keyword>
<name>A0AB34KG76_9PEZI</name>
<dbReference type="GeneID" id="96008919"/>
<reference evidence="1 2" key="1">
    <citation type="journal article" date="2020" name="Microbiol. Resour. Announc.">
        <title>Draft Genome Sequence of a Cladosporium Species Isolated from the Mesophotic Ascidian Didemnum maculosum.</title>
        <authorList>
            <person name="Gioti A."/>
            <person name="Siaperas R."/>
            <person name="Nikolaivits E."/>
            <person name="Le Goff G."/>
            <person name="Ouazzani J."/>
            <person name="Kotoulas G."/>
            <person name="Topakas E."/>
        </authorList>
    </citation>
    <scope>NUCLEOTIDE SEQUENCE [LARGE SCALE GENOMIC DNA]</scope>
    <source>
        <strain evidence="1 2">TM138-S3</strain>
    </source>
</reference>
<accession>A0AB34KG76</accession>
<comment type="caution">
    <text evidence="1">The sequence shown here is derived from an EMBL/GenBank/DDBJ whole genome shotgun (WGS) entry which is preliminary data.</text>
</comment>
<sequence length="90" mass="10092">MGLIDSLRAKLEIYRLEQRYTRREKRTTFISGAHYVDGEYVYGNESTVTSPTSSSSSKFSSGSFAKRMPGVKVAEVFSSGRGGDRRSRAW</sequence>
<proteinExistence type="predicted"/>
<protein>
    <submittedName>
        <fullName evidence="1">Uncharacterized protein</fullName>
    </submittedName>
</protein>
<evidence type="ECO:0000313" key="2">
    <source>
        <dbReference type="Proteomes" id="UP000803884"/>
    </source>
</evidence>
<dbReference type="RefSeq" id="XP_069226830.1">
    <property type="nucleotide sequence ID" value="XM_069376081.1"/>
</dbReference>
<dbReference type="EMBL" id="JAAQHG020000032">
    <property type="protein sequence ID" value="KAL1583723.1"/>
    <property type="molecule type" value="Genomic_DNA"/>
</dbReference>
<dbReference type="Proteomes" id="UP000803884">
    <property type="component" value="Unassembled WGS sequence"/>
</dbReference>
<evidence type="ECO:0000313" key="1">
    <source>
        <dbReference type="EMBL" id="KAL1583723.1"/>
    </source>
</evidence>
<organism evidence="1 2">
    <name type="scientific">Cladosporium halotolerans</name>
    <dbReference type="NCBI Taxonomy" id="1052096"/>
    <lineage>
        <taxon>Eukaryota</taxon>
        <taxon>Fungi</taxon>
        <taxon>Dikarya</taxon>
        <taxon>Ascomycota</taxon>
        <taxon>Pezizomycotina</taxon>
        <taxon>Dothideomycetes</taxon>
        <taxon>Dothideomycetidae</taxon>
        <taxon>Cladosporiales</taxon>
        <taxon>Cladosporiaceae</taxon>
        <taxon>Cladosporium</taxon>
    </lineage>
</organism>